<name>A0A0F8WSJ9_9ZZZZ</name>
<dbReference type="EMBL" id="LAZR01067565">
    <property type="protein sequence ID" value="KKK51320.1"/>
    <property type="molecule type" value="Genomic_DNA"/>
</dbReference>
<sequence>MNRQHVPYLSCCHGEPQCCPSCEESCAKDFADKVRNPEYPNGMTMNDLITNVEVIACHFCGRRPQSDTDWTDADHDGFCAVPFMRAALMKIALLKHEKWEITRELERLRSALAAR</sequence>
<evidence type="ECO:0000313" key="1">
    <source>
        <dbReference type="EMBL" id="KKK51320.1"/>
    </source>
</evidence>
<reference evidence="1" key="1">
    <citation type="journal article" date="2015" name="Nature">
        <title>Complex archaea that bridge the gap between prokaryotes and eukaryotes.</title>
        <authorList>
            <person name="Spang A."/>
            <person name="Saw J.H."/>
            <person name="Jorgensen S.L."/>
            <person name="Zaremba-Niedzwiedzka K."/>
            <person name="Martijn J."/>
            <person name="Lind A.E."/>
            <person name="van Eijk R."/>
            <person name="Schleper C."/>
            <person name="Guy L."/>
            <person name="Ettema T.J."/>
        </authorList>
    </citation>
    <scope>NUCLEOTIDE SEQUENCE</scope>
</reference>
<gene>
    <name evidence="1" type="ORF">LCGC14_3116110</name>
</gene>
<protein>
    <submittedName>
        <fullName evidence="1">Uncharacterized protein</fullName>
    </submittedName>
</protein>
<proteinExistence type="predicted"/>
<accession>A0A0F8WSJ9</accession>
<comment type="caution">
    <text evidence="1">The sequence shown here is derived from an EMBL/GenBank/DDBJ whole genome shotgun (WGS) entry which is preliminary data.</text>
</comment>
<dbReference type="AlphaFoldDB" id="A0A0F8WSJ9"/>
<organism evidence="1">
    <name type="scientific">marine sediment metagenome</name>
    <dbReference type="NCBI Taxonomy" id="412755"/>
    <lineage>
        <taxon>unclassified sequences</taxon>
        <taxon>metagenomes</taxon>
        <taxon>ecological metagenomes</taxon>
    </lineage>
</organism>